<dbReference type="Pfam" id="PF02811">
    <property type="entry name" value="PHP"/>
    <property type="match status" value="1"/>
</dbReference>
<dbReference type="PANTHER" id="PTHR21039">
    <property type="entry name" value="HISTIDINOL PHOSPHATASE-RELATED"/>
    <property type="match status" value="1"/>
</dbReference>
<dbReference type="Proteomes" id="UP000886883">
    <property type="component" value="Unassembled WGS sequence"/>
</dbReference>
<evidence type="ECO:0000256" key="5">
    <source>
        <dbReference type="ARBA" id="ARBA00022801"/>
    </source>
</evidence>
<evidence type="ECO:0000256" key="2">
    <source>
        <dbReference type="ARBA" id="ARBA00009152"/>
    </source>
</evidence>
<evidence type="ECO:0000256" key="6">
    <source>
        <dbReference type="ARBA" id="ARBA00023102"/>
    </source>
</evidence>
<name>A0A9D2MQK3_9FIRM</name>
<dbReference type="AlphaFoldDB" id="A0A9D2MQK3"/>
<gene>
    <name evidence="10" type="ORF">H9763_06670</name>
</gene>
<dbReference type="EMBL" id="DWXE01000023">
    <property type="protein sequence ID" value="HJB91138.1"/>
    <property type="molecule type" value="Genomic_DNA"/>
</dbReference>
<accession>A0A9D2MQK3</accession>
<dbReference type="NCBIfam" id="TIGR01856">
    <property type="entry name" value="hisJ_fam"/>
    <property type="match status" value="1"/>
</dbReference>
<dbReference type="Gene3D" id="3.20.20.140">
    <property type="entry name" value="Metal-dependent hydrolases"/>
    <property type="match status" value="1"/>
</dbReference>
<evidence type="ECO:0000313" key="10">
    <source>
        <dbReference type="EMBL" id="HJB91138.1"/>
    </source>
</evidence>
<sequence length="272" mass="31640">MPIRADYHLHSHFSGDSEAPMEDMIRRALELGYTEMCFTEHMDPDFPVREDIPAGTFEVNTDSYLYDLLKYRKKYEGKIRVNFGVELGLQPHIARENAAYVRSHDFDFVIASTHIVDHRDPGYPEYYDGISDEEGYRAYFREILRSVRTFSDFDVYGHLDYVIRYSRSRDRDYSYEKYADLFDPILETLIENGKGIELNTGGFRKGLKEFHPCDGVLKAYRAKGGEIITVGSDAHRPEDIGSDFSLAAERLKECGFSYYCTFEKRMPSFHKL</sequence>
<evidence type="ECO:0000256" key="3">
    <source>
        <dbReference type="ARBA" id="ARBA00013085"/>
    </source>
</evidence>
<keyword evidence="5 8" id="KW-0378">Hydrolase</keyword>
<comment type="pathway">
    <text evidence="1 8">Amino-acid biosynthesis; L-histidine biosynthesis; L-histidine from 5-phospho-alpha-D-ribose 1-diphosphate: step 8/9.</text>
</comment>
<evidence type="ECO:0000259" key="9">
    <source>
        <dbReference type="SMART" id="SM00481"/>
    </source>
</evidence>
<protein>
    <recommendedName>
        <fullName evidence="3 8">Histidinol-phosphatase</fullName>
        <shortName evidence="8">HolPase</shortName>
        <ecNumber evidence="3 8">3.1.3.15</ecNumber>
    </recommendedName>
</protein>
<keyword evidence="6 8" id="KW-0368">Histidine biosynthesis</keyword>
<dbReference type="EC" id="3.1.3.15" evidence="3 8"/>
<dbReference type="InterPro" id="IPR016195">
    <property type="entry name" value="Pol/histidinol_Pase-like"/>
</dbReference>
<comment type="similarity">
    <text evidence="2 8">Belongs to the PHP hydrolase family. HisK subfamily.</text>
</comment>
<evidence type="ECO:0000256" key="8">
    <source>
        <dbReference type="RuleBase" id="RU366003"/>
    </source>
</evidence>
<feature type="domain" description="Polymerase/histidinol phosphatase N-terminal" evidence="9">
    <location>
        <begin position="5"/>
        <end position="91"/>
    </location>
</feature>
<evidence type="ECO:0000256" key="7">
    <source>
        <dbReference type="ARBA" id="ARBA00049158"/>
    </source>
</evidence>
<dbReference type="InterPro" id="IPR010140">
    <property type="entry name" value="Histidinol_P_phosphatase_HisJ"/>
</dbReference>
<keyword evidence="4 8" id="KW-0028">Amino-acid biosynthesis</keyword>
<dbReference type="GO" id="GO:0005737">
    <property type="term" value="C:cytoplasm"/>
    <property type="evidence" value="ECO:0007669"/>
    <property type="project" value="TreeGrafter"/>
</dbReference>
<comment type="caution">
    <text evidence="10">The sequence shown here is derived from an EMBL/GenBank/DDBJ whole genome shotgun (WGS) entry which is preliminary data.</text>
</comment>
<evidence type="ECO:0000256" key="4">
    <source>
        <dbReference type="ARBA" id="ARBA00022605"/>
    </source>
</evidence>
<dbReference type="InterPro" id="IPR004013">
    <property type="entry name" value="PHP_dom"/>
</dbReference>
<evidence type="ECO:0000313" key="11">
    <source>
        <dbReference type="Proteomes" id="UP000886883"/>
    </source>
</evidence>
<dbReference type="GO" id="GO:0000105">
    <property type="term" value="P:L-histidine biosynthetic process"/>
    <property type="evidence" value="ECO:0007669"/>
    <property type="project" value="UniProtKB-UniRule"/>
</dbReference>
<reference evidence="10" key="2">
    <citation type="submission" date="2021-04" db="EMBL/GenBank/DDBJ databases">
        <authorList>
            <person name="Gilroy R."/>
        </authorList>
    </citation>
    <scope>NUCLEOTIDE SEQUENCE</scope>
    <source>
        <strain evidence="10">USAMLcec3-2134</strain>
    </source>
</reference>
<dbReference type="SMART" id="SM00481">
    <property type="entry name" value="POLIIIAc"/>
    <property type="match status" value="1"/>
</dbReference>
<reference evidence="10" key="1">
    <citation type="journal article" date="2021" name="PeerJ">
        <title>Extensive microbial diversity within the chicken gut microbiome revealed by metagenomics and culture.</title>
        <authorList>
            <person name="Gilroy R."/>
            <person name="Ravi A."/>
            <person name="Getino M."/>
            <person name="Pursley I."/>
            <person name="Horton D.L."/>
            <person name="Alikhan N.F."/>
            <person name="Baker D."/>
            <person name="Gharbi K."/>
            <person name="Hall N."/>
            <person name="Watson M."/>
            <person name="Adriaenssens E.M."/>
            <person name="Foster-Nyarko E."/>
            <person name="Jarju S."/>
            <person name="Secka A."/>
            <person name="Antonio M."/>
            <person name="Oren A."/>
            <person name="Chaudhuri R.R."/>
            <person name="La Ragione R."/>
            <person name="Hildebrand F."/>
            <person name="Pallen M.J."/>
        </authorList>
    </citation>
    <scope>NUCLEOTIDE SEQUENCE</scope>
    <source>
        <strain evidence="10">USAMLcec3-2134</strain>
    </source>
</reference>
<dbReference type="InterPro" id="IPR003141">
    <property type="entry name" value="Pol/His_phosphatase_N"/>
</dbReference>
<evidence type="ECO:0000256" key="1">
    <source>
        <dbReference type="ARBA" id="ARBA00004970"/>
    </source>
</evidence>
<dbReference type="GO" id="GO:0004401">
    <property type="term" value="F:histidinol-phosphatase activity"/>
    <property type="evidence" value="ECO:0007669"/>
    <property type="project" value="UniProtKB-UniRule"/>
</dbReference>
<organism evidence="10 11">
    <name type="scientific">Candidatus Eisenbergiella merdigallinarum</name>
    <dbReference type="NCBI Taxonomy" id="2838552"/>
    <lineage>
        <taxon>Bacteria</taxon>
        <taxon>Bacillati</taxon>
        <taxon>Bacillota</taxon>
        <taxon>Clostridia</taxon>
        <taxon>Lachnospirales</taxon>
        <taxon>Lachnospiraceae</taxon>
        <taxon>Eisenbergiella</taxon>
    </lineage>
</organism>
<comment type="catalytic activity">
    <reaction evidence="7 8">
        <text>L-histidinol phosphate + H2O = L-histidinol + phosphate</text>
        <dbReference type="Rhea" id="RHEA:14465"/>
        <dbReference type="ChEBI" id="CHEBI:15377"/>
        <dbReference type="ChEBI" id="CHEBI:43474"/>
        <dbReference type="ChEBI" id="CHEBI:57699"/>
        <dbReference type="ChEBI" id="CHEBI:57980"/>
        <dbReference type="EC" id="3.1.3.15"/>
    </reaction>
</comment>
<proteinExistence type="inferred from homology"/>
<dbReference type="SUPFAM" id="SSF89550">
    <property type="entry name" value="PHP domain-like"/>
    <property type="match status" value="1"/>
</dbReference>
<dbReference type="PANTHER" id="PTHR21039:SF0">
    <property type="entry name" value="HISTIDINOL-PHOSPHATASE"/>
    <property type="match status" value="1"/>
</dbReference>